<dbReference type="AlphaFoldDB" id="A0A1L9SI11"/>
<name>A0A1L9SI11_9EURO</name>
<dbReference type="CDD" id="cd05251">
    <property type="entry name" value="NmrA_like_SDR_a"/>
    <property type="match status" value="1"/>
</dbReference>
<dbReference type="InterPro" id="IPR036291">
    <property type="entry name" value="NAD(P)-bd_dom_sf"/>
</dbReference>
<accession>A0A1L9SI11</accession>
<keyword evidence="5" id="KW-1185">Reference proteome</keyword>
<keyword evidence="2" id="KW-0521">NADP</keyword>
<dbReference type="PANTHER" id="PTHR42748">
    <property type="entry name" value="NITROGEN METABOLITE REPRESSION PROTEIN NMRA FAMILY MEMBER"/>
    <property type="match status" value="1"/>
</dbReference>
<evidence type="ECO:0000259" key="3">
    <source>
        <dbReference type="Pfam" id="PF05368"/>
    </source>
</evidence>
<dbReference type="RefSeq" id="XP_022581328.1">
    <property type="nucleotide sequence ID" value="XM_022722818.1"/>
</dbReference>
<protein>
    <recommendedName>
        <fullName evidence="3">NmrA-like domain-containing protein</fullName>
    </recommendedName>
</protein>
<organism evidence="4 5">
    <name type="scientific">Penicilliopsis zonata CBS 506.65</name>
    <dbReference type="NCBI Taxonomy" id="1073090"/>
    <lineage>
        <taxon>Eukaryota</taxon>
        <taxon>Fungi</taxon>
        <taxon>Dikarya</taxon>
        <taxon>Ascomycota</taxon>
        <taxon>Pezizomycotina</taxon>
        <taxon>Eurotiomycetes</taxon>
        <taxon>Eurotiomycetidae</taxon>
        <taxon>Eurotiales</taxon>
        <taxon>Aspergillaceae</taxon>
        <taxon>Penicilliopsis</taxon>
    </lineage>
</organism>
<dbReference type="EMBL" id="KV878341">
    <property type="protein sequence ID" value="OJJ46818.1"/>
    <property type="molecule type" value="Genomic_DNA"/>
</dbReference>
<dbReference type="Gene3D" id="3.40.50.720">
    <property type="entry name" value="NAD(P)-binding Rossmann-like Domain"/>
    <property type="match status" value="1"/>
</dbReference>
<sequence length="311" mass="33650">MSKLLVVFGATGNQGGSVVSFVLNDPELSSQYRLRAVTRDPSGPAAQALTKQGVEVVQADFDDQASIQAALRDAHTVFLVTVSIYGPDGKEKQSQQGRFVADTAVAQGAQYLIFSTAPSVTKTSGDKYRNVDIFDVKAELEEYIRGLPVRSAFFSVGSFMQNYHTGLRPRPVGDGTYSISSPVSPQTRTALIDISGDSGKFVGAILADPERFAGSSLFAATATYTFEEIAGALSAATGKTVKYTQLPEGLYRSFFPKEAAATRYVEMFAYIQDFGYFGPQTEELVRSSAASARGKVTTFEEFLRREPLVLE</sequence>
<dbReference type="InterPro" id="IPR008030">
    <property type="entry name" value="NmrA-like"/>
</dbReference>
<dbReference type="Proteomes" id="UP000184188">
    <property type="component" value="Unassembled WGS sequence"/>
</dbReference>
<comment type="similarity">
    <text evidence="1">Belongs to the NmrA-type oxidoreductase family.</text>
</comment>
<dbReference type="GeneID" id="34609283"/>
<dbReference type="VEuPathDB" id="FungiDB:ASPZODRAFT_131704"/>
<dbReference type="Pfam" id="PF05368">
    <property type="entry name" value="NmrA"/>
    <property type="match status" value="1"/>
</dbReference>
<evidence type="ECO:0000313" key="4">
    <source>
        <dbReference type="EMBL" id="OJJ46818.1"/>
    </source>
</evidence>
<feature type="domain" description="NmrA-like" evidence="3">
    <location>
        <begin position="1"/>
        <end position="303"/>
    </location>
</feature>
<reference evidence="5" key="1">
    <citation type="journal article" date="2017" name="Genome Biol.">
        <title>Comparative genomics reveals high biological diversity and specific adaptations in the industrially and medically important fungal genus Aspergillus.</title>
        <authorList>
            <person name="de Vries R.P."/>
            <person name="Riley R."/>
            <person name="Wiebenga A."/>
            <person name="Aguilar-Osorio G."/>
            <person name="Amillis S."/>
            <person name="Uchima C.A."/>
            <person name="Anderluh G."/>
            <person name="Asadollahi M."/>
            <person name="Askin M."/>
            <person name="Barry K."/>
            <person name="Battaglia E."/>
            <person name="Bayram O."/>
            <person name="Benocci T."/>
            <person name="Braus-Stromeyer S.A."/>
            <person name="Caldana C."/>
            <person name="Canovas D."/>
            <person name="Cerqueira G.C."/>
            <person name="Chen F."/>
            <person name="Chen W."/>
            <person name="Choi C."/>
            <person name="Clum A."/>
            <person name="Dos Santos R.A."/>
            <person name="Damasio A.R."/>
            <person name="Diallinas G."/>
            <person name="Emri T."/>
            <person name="Fekete E."/>
            <person name="Flipphi M."/>
            <person name="Freyberg S."/>
            <person name="Gallo A."/>
            <person name="Gournas C."/>
            <person name="Habgood R."/>
            <person name="Hainaut M."/>
            <person name="Harispe M.L."/>
            <person name="Henrissat B."/>
            <person name="Hilden K.S."/>
            <person name="Hope R."/>
            <person name="Hossain A."/>
            <person name="Karabika E."/>
            <person name="Karaffa L."/>
            <person name="Karanyi Z."/>
            <person name="Krasevec N."/>
            <person name="Kuo A."/>
            <person name="Kusch H."/>
            <person name="LaButti K."/>
            <person name="Lagendijk E.L."/>
            <person name="Lapidus A."/>
            <person name="Levasseur A."/>
            <person name="Lindquist E."/>
            <person name="Lipzen A."/>
            <person name="Logrieco A.F."/>
            <person name="MacCabe A."/>
            <person name="Maekelae M.R."/>
            <person name="Malavazi I."/>
            <person name="Melin P."/>
            <person name="Meyer V."/>
            <person name="Mielnichuk N."/>
            <person name="Miskei M."/>
            <person name="Molnar A.P."/>
            <person name="Mule G."/>
            <person name="Ngan C.Y."/>
            <person name="Orejas M."/>
            <person name="Orosz E."/>
            <person name="Ouedraogo J.P."/>
            <person name="Overkamp K.M."/>
            <person name="Park H.-S."/>
            <person name="Perrone G."/>
            <person name="Piumi F."/>
            <person name="Punt P.J."/>
            <person name="Ram A.F."/>
            <person name="Ramon A."/>
            <person name="Rauscher S."/>
            <person name="Record E."/>
            <person name="Riano-Pachon D.M."/>
            <person name="Robert V."/>
            <person name="Roehrig J."/>
            <person name="Ruller R."/>
            <person name="Salamov A."/>
            <person name="Salih N.S."/>
            <person name="Samson R.A."/>
            <person name="Sandor E."/>
            <person name="Sanguinetti M."/>
            <person name="Schuetze T."/>
            <person name="Sepcic K."/>
            <person name="Shelest E."/>
            <person name="Sherlock G."/>
            <person name="Sophianopoulou V."/>
            <person name="Squina F.M."/>
            <person name="Sun H."/>
            <person name="Susca A."/>
            <person name="Todd R.B."/>
            <person name="Tsang A."/>
            <person name="Unkles S.E."/>
            <person name="van de Wiele N."/>
            <person name="van Rossen-Uffink D."/>
            <person name="Oliveira J.V."/>
            <person name="Vesth T.C."/>
            <person name="Visser J."/>
            <person name="Yu J.-H."/>
            <person name="Zhou M."/>
            <person name="Andersen M.R."/>
            <person name="Archer D.B."/>
            <person name="Baker S.E."/>
            <person name="Benoit I."/>
            <person name="Brakhage A.A."/>
            <person name="Braus G.H."/>
            <person name="Fischer R."/>
            <person name="Frisvad J.C."/>
            <person name="Goldman G.H."/>
            <person name="Houbraken J."/>
            <person name="Oakley B."/>
            <person name="Pocsi I."/>
            <person name="Scazzocchio C."/>
            <person name="Seiboth B."/>
            <person name="vanKuyk P.A."/>
            <person name="Wortman J."/>
            <person name="Dyer P.S."/>
            <person name="Grigoriev I.V."/>
        </authorList>
    </citation>
    <scope>NUCLEOTIDE SEQUENCE [LARGE SCALE GENOMIC DNA]</scope>
    <source>
        <strain evidence="5">CBS 506.65</strain>
    </source>
</reference>
<dbReference type="InterPro" id="IPR051164">
    <property type="entry name" value="NmrA-like_oxidored"/>
</dbReference>
<dbReference type="PANTHER" id="PTHR42748:SF11">
    <property type="entry name" value="NMRA-LIKE DOMAIN-CONTAINING PROTEIN"/>
    <property type="match status" value="1"/>
</dbReference>
<evidence type="ECO:0000256" key="1">
    <source>
        <dbReference type="ARBA" id="ARBA00006328"/>
    </source>
</evidence>
<dbReference type="STRING" id="1073090.A0A1L9SI11"/>
<dbReference type="Gene3D" id="3.90.25.10">
    <property type="entry name" value="UDP-galactose 4-epimerase, domain 1"/>
    <property type="match status" value="1"/>
</dbReference>
<evidence type="ECO:0000256" key="2">
    <source>
        <dbReference type="ARBA" id="ARBA00022857"/>
    </source>
</evidence>
<dbReference type="SUPFAM" id="SSF51735">
    <property type="entry name" value="NAD(P)-binding Rossmann-fold domains"/>
    <property type="match status" value="1"/>
</dbReference>
<dbReference type="GO" id="GO:0005634">
    <property type="term" value="C:nucleus"/>
    <property type="evidence" value="ECO:0007669"/>
    <property type="project" value="TreeGrafter"/>
</dbReference>
<evidence type="ECO:0000313" key="5">
    <source>
        <dbReference type="Proteomes" id="UP000184188"/>
    </source>
</evidence>
<gene>
    <name evidence="4" type="ORF">ASPZODRAFT_131704</name>
</gene>
<proteinExistence type="inferred from homology"/>
<dbReference type="OrthoDB" id="3358371at2759"/>